<proteinExistence type="predicted"/>
<evidence type="ECO:0000256" key="1">
    <source>
        <dbReference type="PROSITE-ProRule" id="PRU00047"/>
    </source>
</evidence>
<keyword evidence="1" id="KW-0863">Zinc-finger</keyword>
<dbReference type="PANTHER" id="PTHR15503">
    <property type="entry name" value="LDOC1 RELATED"/>
    <property type="match status" value="1"/>
</dbReference>
<evidence type="ECO:0000313" key="5">
    <source>
        <dbReference type="RefSeq" id="XP_020111454.1"/>
    </source>
</evidence>
<evidence type="ECO:0000256" key="2">
    <source>
        <dbReference type="SAM" id="MobiDB-lite"/>
    </source>
</evidence>
<dbReference type="PANTHER" id="PTHR15503:SF45">
    <property type="entry name" value="RNA-DIRECTED DNA POLYMERASE HOMOLOG"/>
    <property type="match status" value="1"/>
</dbReference>
<evidence type="ECO:0000313" key="4">
    <source>
        <dbReference type="Proteomes" id="UP000515123"/>
    </source>
</evidence>
<dbReference type="Pfam" id="PF03732">
    <property type="entry name" value="Retrotrans_gag"/>
    <property type="match status" value="1"/>
</dbReference>
<dbReference type="InterPro" id="IPR032567">
    <property type="entry name" value="RTL1-rel"/>
</dbReference>
<accession>A0A6P5GUC7</accession>
<gene>
    <name evidence="5" type="primary">LOC109726328</name>
</gene>
<keyword evidence="1" id="KW-0479">Metal-binding</keyword>
<dbReference type="GO" id="GO:0003676">
    <property type="term" value="F:nucleic acid binding"/>
    <property type="evidence" value="ECO:0007669"/>
    <property type="project" value="InterPro"/>
</dbReference>
<dbReference type="InterPro" id="IPR001878">
    <property type="entry name" value="Znf_CCHC"/>
</dbReference>
<dbReference type="GO" id="GO:0008270">
    <property type="term" value="F:zinc ion binding"/>
    <property type="evidence" value="ECO:0007669"/>
    <property type="project" value="UniProtKB-KW"/>
</dbReference>
<feature type="compositionally biased region" description="Basic and acidic residues" evidence="2">
    <location>
        <begin position="150"/>
        <end position="161"/>
    </location>
</feature>
<feature type="compositionally biased region" description="Low complexity" evidence="2">
    <location>
        <begin position="173"/>
        <end position="186"/>
    </location>
</feature>
<dbReference type="Pfam" id="PF08284">
    <property type="entry name" value="RVP_2"/>
    <property type="match status" value="1"/>
</dbReference>
<dbReference type="AlphaFoldDB" id="A0A6P5GUC7"/>
<keyword evidence="4" id="KW-1185">Reference proteome</keyword>
<reference evidence="4" key="1">
    <citation type="journal article" date="2015" name="Nat. Genet.">
        <title>The pineapple genome and the evolution of CAM photosynthesis.</title>
        <authorList>
            <person name="Ming R."/>
            <person name="VanBuren R."/>
            <person name="Wai C.M."/>
            <person name="Tang H."/>
            <person name="Schatz M.C."/>
            <person name="Bowers J.E."/>
            <person name="Lyons E."/>
            <person name="Wang M.L."/>
            <person name="Chen J."/>
            <person name="Biggers E."/>
            <person name="Zhang J."/>
            <person name="Huang L."/>
            <person name="Zhang L."/>
            <person name="Miao W."/>
            <person name="Zhang J."/>
            <person name="Ye Z."/>
            <person name="Miao C."/>
            <person name="Lin Z."/>
            <person name="Wang H."/>
            <person name="Zhou H."/>
            <person name="Yim W.C."/>
            <person name="Priest H.D."/>
            <person name="Zheng C."/>
            <person name="Woodhouse M."/>
            <person name="Edger P.P."/>
            <person name="Guyot R."/>
            <person name="Guo H.B."/>
            <person name="Guo H."/>
            <person name="Zheng G."/>
            <person name="Singh R."/>
            <person name="Sharma A."/>
            <person name="Min X."/>
            <person name="Zheng Y."/>
            <person name="Lee H."/>
            <person name="Gurtowski J."/>
            <person name="Sedlazeck F.J."/>
            <person name="Harkess A."/>
            <person name="McKain M.R."/>
            <person name="Liao Z."/>
            <person name="Fang J."/>
            <person name="Liu J."/>
            <person name="Zhang X."/>
            <person name="Zhang Q."/>
            <person name="Hu W."/>
            <person name="Qin Y."/>
            <person name="Wang K."/>
            <person name="Chen L.Y."/>
            <person name="Shirley N."/>
            <person name="Lin Y.R."/>
            <person name="Liu L.Y."/>
            <person name="Hernandez A.G."/>
            <person name="Wright C.L."/>
            <person name="Bulone V."/>
            <person name="Tuskan G.A."/>
            <person name="Heath K."/>
            <person name="Zee F."/>
            <person name="Moore P.H."/>
            <person name="Sunkar R."/>
            <person name="Leebens-Mack J.H."/>
            <person name="Mockler T."/>
            <person name="Bennetzen J.L."/>
            <person name="Freeling M."/>
            <person name="Sankoff D."/>
            <person name="Paterson A.H."/>
            <person name="Zhu X."/>
            <person name="Yang X."/>
            <person name="Smith J.A."/>
            <person name="Cushman J.C."/>
            <person name="Paull R.E."/>
            <person name="Yu Q."/>
        </authorList>
    </citation>
    <scope>NUCLEOTIDE SEQUENCE [LARGE SCALE GENOMIC DNA]</scope>
    <source>
        <strain evidence="4">cv. F153</strain>
    </source>
</reference>
<protein>
    <submittedName>
        <fullName evidence="5">Uncharacterized protein LOC109726328</fullName>
    </submittedName>
</protein>
<reference evidence="5" key="2">
    <citation type="submission" date="2025-08" db="UniProtKB">
        <authorList>
            <consortium name="RefSeq"/>
        </authorList>
    </citation>
    <scope>IDENTIFICATION</scope>
    <source>
        <tissue evidence="5">Leaf</tissue>
    </source>
</reference>
<dbReference type="OrthoDB" id="786614at2759"/>
<keyword evidence="1" id="KW-0862">Zinc</keyword>
<name>A0A6P5GUC7_ANACO</name>
<dbReference type="Gene3D" id="4.10.60.10">
    <property type="entry name" value="Zinc finger, CCHC-type"/>
    <property type="match status" value="1"/>
</dbReference>
<feature type="domain" description="CCHC-type" evidence="3">
    <location>
        <begin position="220"/>
        <end position="235"/>
    </location>
</feature>
<dbReference type="GeneID" id="109726328"/>
<evidence type="ECO:0000259" key="3">
    <source>
        <dbReference type="PROSITE" id="PS50158"/>
    </source>
</evidence>
<feature type="region of interest" description="Disordered" evidence="2">
    <location>
        <begin position="150"/>
        <end position="195"/>
    </location>
</feature>
<dbReference type="RefSeq" id="XP_020111454.1">
    <property type="nucleotide sequence ID" value="XM_020255865.1"/>
</dbReference>
<dbReference type="InterPro" id="IPR005162">
    <property type="entry name" value="Retrotrans_gag_dom"/>
</dbReference>
<organism evidence="4 5">
    <name type="scientific">Ananas comosus</name>
    <name type="common">Pineapple</name>
    <name type="synonym">Ananas ananas</name>
    <dbReference type="NCBI Taxonomy" id="4615"/>
    <lineage>
        <taxon>Eukaryota</taxon>
        <taxon>Viridiplantae</taxon>
        <taxon>Streptophyta</taxon>
        <taxon>Embryophyta</taxon>
        <taxon>Tracheophyta</taxon>
        <taxon>Spermatophyta</taxon>
        <taxon>Magnoliopsida</taxon>
        <taxon>Liliopsida</taxon>
        <taxon>Poales</taxon>
        <taxon>Bromeliaceae</taxon>
        <taxon>Bromelioideae</taxon>
        <taxon>Ananas</taxon>
    </lineage>
</organism>
<dbReference type="Proteomes" id="UP000515123">
    <property type="component" value="Linkage group 21"/>
</dbReference>
<feature type="region of interest" description="Disordered" evidence="2">
    <location>
        <begin position="241"/>
        <end position="277"/>
    </location>
</feature>
<dbReference type="PROSITE" id="PS50158">
    <property type="entry name" value="ZF_CCHC"/>
    <property type="match status" value="1"/>
</dbReference>
<sequence length="341" mass="38750">MEALFDDIYTLEKDKVHLAAHCFEGSTRLWWTQAKKSHSIDIASMTWEAFRELLLMEYFPKNDKRKIKEDFRKLRQGSRTVREYEKEFTHMINFVPSLVHGDRDRAEAFERRLRPDIFKVIHAFRLKTYEEVLDRALWVERGNAITREERETFEKDKERDKSKKRVSGGSAGQSSSKRPPRSQRSQWRGGKSQTQGHTTYPCVICGGDHRVVTCPQREERCYRCGQAGHIGCECPGGASPARSAASVQYTPQQQAGLPSAMSTGRSSAPRQPKASRAPSGLVFATQVEKQLAVPDDVVAGIILIKGTRARALFDTGASHSFIGVLFAKTRDIEISHNEEYW</sequence>
<feature type="compositionally biased region" description="Polar residues" evidence="2">
    <location>
        <begin position="247"/>
        <end position="269"/>
    </location>
</feature>